<comment type="similarity">
    <text evidence="2 10">Belongs to the zinc-containing alcohol dehydrogenase family.</text>
</comment>
<dbReference type="InterPro" id="IPR013154">
    <property type="entry name" value="ADH-like_N"/>
</dbReference>
<gene>
    <name evidence="12" type="ORF">HSCHL_1174</name>
</gene>
<keyword evidence="5 10" id="KW-0479">Metal-binding</keyword>
<dbReference type="InterPro" id="IPR036291">
    <property type="entry name" value="NAD(P)-bd_dom_sf"/>
</dbReference>
<dbReference type="PANTHER" id="PTHR42940:SF8">
    <property type="entry name" value="VACUOLAR PROTEIN SORTING-ASSOCIATED PROTEIN 11"/>
    <property type="match status" value="1"/>
</dbReference>
<dbReference type="EC" id="1.1.1.1" evidence="3"/>
<evidence type="ECO:0000256" key="6">
    <source>
        <dbReference type="ARBA" id="ARBA00022833"/>
    </source>
</evidence>
<dbReference type="InterPro" id="IPR013149">
    <property type="entry name" value="ADH-like_C"/>
</dbReference>
<comment type="caution">
    <text evidence="12">The sequence shown here is derived from an EMBL/GenBank/DDBJ whole genome shotgun (WGS) entry which is preliminary data.</text>
</comment>
<accession>A0A2T5G6I2</accession>
<evidence type="ECO:0000256" key="2">
    <source>
        <dbReference type="ARBA" id="ARBA00008072"/>
    </source>
</evidence>
<proteinExistence type="inferred from homology"/>
<dbReference type="Proteomes" id="UP000244180">
    <property type="component" value="Unassembled WGS sequence"/>
</dbReference>
<comment type="catalytic activity">
    <reaction evidence="9">
        <text>a primary alcohol + NAD(+) = an aldehyde + NADH + H(+)</text>
        <dbReference type="Rhea" id="RHEA:10736"/>
        <dbReference type="ChEBI" id="CHEBI:15378"/>
        <dbReference type="ChEBI" id="CHEBI:15734"/>
        <dbReference type="ChEBI" id="CHEBI:17478"/>
        <dbReference type="ChEBI" id="CHEBI:57540"/>
        <dbReference type="ChEBI" id="CHEBI:57945"/>
        <dbReference type="EC" id="1.1.1.1"/>
    </reaction>
</comment>
<dbReference type="RefSeq" id="WP_211264219.1">
    <property type="nucleotide sequence ID" value="NZ_CBCSAS010000072.1"/>
</dbReference>
<dbReference type="Gene3D" id="3.40.50.720">
    <property type="entry name" value="NAD(P)-binding Rossmann-like Domain"/>
    <property type="match status" value="1"/>
</dbReference>
<comment type="catalytic activity">
    <reaction evidence="8">
        <text>a secondary alcohol + NAD(+) = a ketone + NADH + H(+)</text>
        <dbReference type="Rhea" id="RHEA:10740"/>
        <dbReference type="ChEBI" id="CHEBI:15378"/>
        <dbReference type="ChEBI" id="CHEBI:17087"/>
        <dbReference type="ChEBI" id="CHEBI:35681"/>
        <dbReference type="ChEBI" id="CHEBI:57540"/>
        <dbReference type="ChEBI" id="CHEBI:57945"/>
        <dbReference type="EC" id="1.1.1.1"/>
    </reaction>
</comment>
<dbReference type="PANTHER" id="PTHR42940">
    <property type="entry name" value="ALCOHOL DEHYDROGENASE 1-RELATED"/>
    <property type="match status" value="1"/>
</dbReference>
<feature type="domain" description="Enoyl reductase (ER)" evidence="11">
    <location>
        <begin position="14"/>
        <end position="341"/>
    </location>
</feature>
<reference evidence="12 13" key="1">
    <citation type="submission" date="2017-08" db="EMBL/GenBank/DDBJ databases">
        <title>Burning lignite coal seam in the remote Altai Mountains harbors a hydrogen-driven thermophilic microbial community.</title>
        <authorList>
            <person name="Kadnikov V.V."/>
            <person name="Mardanov A.V."/>
            <person name="Ivasenko D."/>
            <person name="Beletsky A.V."/>
            <person name="Karnachuk O.V."/>
            <person name="Ravin N.V."/>
        </authorList>
    </citation>
    <scope>NUCLEOTIDE SEQUENCE [LARGE SCALE GENOMIC DNA]</scope>
    <source>
        <strain evidence="12">AL33</strain>
    </source>
</reference>
<dbReference type="InterPro" id="IPR020843">
    <property type="entry name" value="ER"/>
</dbReference>
<comment type="cofactor">
    <cofactor evidence="1 10">
        <name>Zn(2+)</name>
        <dbReference type="ChEBI" id="CHEBI:29105"/>
    </cofactor>
</comment>
<dbReference type="Pfam" id="PF00107">
    <property type="entry name" value="ADH_zinc_N"/>
    <property type="match status" value="1"/>
</dbReference>
<evidence type="ECO:0000313" key="12">
    <source>
        <dbReference type="EMBL" id="PTQ51801.1"/>
    </source>
</evidence>
<dbReference type="GO" id="GO:0008270">
    <property type="term" value="F:zinc ion binding"/>
    <property type="evidence" value="ECO:0007669"/>
    <property type="project" value="InterPro"/>
</dbReference>
<dbReference type="SUPFAM" id="SSF51735">
    <property type="entry name" value="NAD(P)-binding Rossmann-fold domains"/>
    <property type="match status" value="1"/>
</dbReference>
<dbReference type="SMART" id="SM00829">
    <property type="entry name" value="PKS_ER"/>
    <property type="match status" value="1"/>
</dbReference>
<dbReference type="PROSITE" id="PS00059">
    <property type="entry name" value="ADH_ZINC"/>
    <property type="match status" value="1"/>
</dbReference>
<dbReference type="InterPro" id="IPR002328">
    <property type="entry name" value="ADH_Zn_CS"/>
</dbReference>
<evidence type="ECO:0000259" key="11">
    <source>
        <dbReference type="SMART" id="SM00829"/>
    </source>
</evidence>
<evidence type="ECO:0000313" key="13">
    <source>
        <dbReference type="Proteomes" id="UP000244180"/>
    </source>
</evidence>
<dbReference type="Gene3D" id="3.90.180.10">
    <property type="entry name" value="Medium-chain alcohol dehydrogenases, catalytic domain"/>
    <property type="match status" value="1"/>
</dbReference>
<name>A0A2T5G6I2_HYDSH</name>
<dbReference type="SUPFAM" id="SSF50129">
    <property type="entry name" value="GroES-like"/>
    <property type="match status" value="1"/>
</dbReference>
<evidence type="ECO:0000256" key="4">
    <source>
        <dbReference type="ARBA" id="ARBA00016352"/>
    </source>
</evidence>
<dbReference type="CDD" id="cd05284">
    <property type="entry name" value="arabinose_DH_like"/>
    <property type="match status" value="1"/>
</dbReference>
<dbReference type="Pfam" id="PF08240">
    <property type="entry name" value="ADH_N"/>
    <property type="match status" value="1"/>
</dbReference>
<dbReference type="AlphaFoldDB" id="A0A2T5G6I2"/>
<dbReference type="EMBL" id="PEBV01000039">
    <property type="protein sequence ID" value="PTQ51801.1"/>
    <property type="molecule type" value="Genomic_DNA"/>
</dbReference>
<dbReference type="InterPro" id="IPR011032">
    <property type="entry name" value="GroES-like_sf"/>
</dbReference>
<organism evidence="12 13">
    <name type="scientific">Hydrogenibacillus schlegelii</name>
    <name type="common">Bacillus schlegelii</name>
    <dbReference type="NCBI Taxonomy" id="1484"/>
    <lineage>
        <taxon>Bacteria</taxon>
        <taxon>Bacillati</taxon>
        <taxon>Bacillota</taxon>
        <taxon>Bacilli</taxon>
        <taxon>Bacillales</taxon>
        <taxon>Bacillales Family X. Incertae Sedis</taxon>
        <taxon>Hydrogenibacillus</taxon>
    </lineage>
</organism>
<evidence type="ECO:0000256" key="7">
    <source>
        <dbReference type="ARBA" id="ARBA00023002"/>
    </source>
</evidence>
<evidence type="ECO:0000256" key="3">
    <source>
        <dbReference type="ARBA" id="ARBA00013190"/>
    </source>
</evidence>
<evidence type="ECO:0000256" key="1">
    <source>
        <dbReference type="ARBA" id="ARBA00001947"/>
    </source>
</evidence>
<keyword evidence="6 10" id="KW-0862">Zinc</keyword>
<evidence type="ECO:0000256" key="8">
    <source>
        <dbReference type="ARBA" id="ARBA00049164"/>
    </source>
</evidence>
<dbReference type="GO" id="GO:0004022">
    <property type="term" value="F:alcohol dehydrogenase (NAD+) activity"/>
    <property type="evidence" value="ECO:0007669"/>
    <property type="project" value="UniProtKB-EC"/>
</dbReference>
<evidence type="ECO:0000256" key="9">
    <source>
        <dbReference type="ARBA" id="ARBA00049243"/>
    </source>
</evidence>
<evidence type="ECO:0000256" key="10">
    <source>
        <dbReference type="RuleBase" id="RU361277"/>
    </source>
</evidence>
<sequence length="356" mass="38380">MARTMRAAQVVAYGKPLEIREVPVPEPHGEEVLVRIGGAGLCHSDLHLMHGEIPLLPSLPFTLGHENAGWVEEMGENVQGFSKGDAVAVYGGWSEKPDRFAWAGQEQLTDIRKWVGIGFPGGYAEYLLVPSYRYLLPLGDLSPIEAAPLTDAALTPYRAVKKLLPSLYPGSTVVIIGVGGLGQFGVQFARVLTPSCQVIAIDVDSKKLEIARELGADHVIHGREEDPVAKVKSLTGGEGAQGVVDFVGSSATMTQAWNMAGRQAKVVIVGLAGGKLEFTTKVLNEAELTTSVWGSQVELSEVLELARRGVIRPRIRRVRFEEINEAFEDLAHGRIEGRAVLVPHDTLENAATGPTQ</sequence>
<evidence type="ECO:0000256" key="5">
    <source>
        <dbReference type="ARBA" id="ARBA00022723"/>
    </source>
</evidence>
<keyword evidence="7" id="KW-0560">Oxidoreductase</keyword>
<protein>
    <recommendedName>
        <fullName evidence="4">Alcohol dehydrogenase</fullName>
        <ecNumber evidence="3">1.1.1.1</ecNumber>
    </recommendedName>
</protein>